<evidence type="ECO:0000256" key="2">
    <source>
        <dbReference type="ARBA" id="ARBA00023242"/>
    </source>
</evidence>
<name>A0A9Q8L8N0_PASFU</name>
<dbReference type="Pfam" id="PF11951">
    <property type="entry name" value="Fungal_trans_2"/>
    <property type="match status" value="1"/>
</dbReference>
<dbReference type="GO" id="GO:0005634">
    <property type="term" value="C:nucleus"/>
    <property type="evidence" value="ECO:0007669"/>
    <property type="project" value="UniProtKB-SubCell"/>
</dbReference>
<organism evidence="5 6">
    <name type="scientific">Passalora fulva</name>
    <name type="common">Tomato leaf mold</name>
    <name type="synonym">Cladosporium fulvum</name>
    <dbReference type="NCBI Taxonomy" id="5499"/>
    <lineage>
        <taxon>Eukaryota</taxon>
        <taxon>Fungi</taxon>
        <taxon>Dikarya</taxon>
        <taxon>Ascomycota</taxon>
        <taxon>Pezizomycotina</taxon>
        <taxon>Dothideomycetes</taxon>
        <taxon>Dothideomycetidae</taxon>
        <taxon>Mycosphaerellales</taxon>
        <taxon>Mycosphaerellaceae</taxon>
        <taxon>Fulvia</taxon>
    </lineage>
</organism>
<gene>
    <name evidence="5" type="ORF">CLAFUR5_00221</name>
</gene>
<dbReference type="InterPro" id="IPR001138">
    <property type="entry name" value="Zn2Cys6_DnaBD"/>
</dbReference>
<dbReference type="OrthoDB" id="4835445at2759"/>
<dbReference type="SUPFAM" id="SSF57701">
    <property type="entry name" value="Zn2/Cys6 DNA-binding domain"/>
    <property type="match status" value="1"/>
</dbReference>
<dbReference type="GO" id="GO:0000976">
    <property type="term" value="F:transcription cis-regulatory region binding"/>
    <property type="evidence" value="ECO:0007669"/>
    <property type="project" value="TreeGrafter"/>
</dbReference>
<dbReference type="Gene3D" id="4.10.240.10">
    <property type="entry name" value="Zn(2)-C6 fungal-type DNA-binding domain"/>
    <property type="match status" value="1"/>
</dbReference>
<dbReference type="CDD" id="cd00067">
    <property type="entry name" value="GAL4"/>
    <property type="match status" value="1"/>
</dbReference>
<reference evidence="5" key="2">
    <citation type="journal article" date="2022" name="Microb. Genom.">
        <title>A chromosome-scale genome assembly of the tomato pathogen Cladosporium fulvum reveals a compartmentalized genome architecture and the presence of a dispensable chromosome.</title>
        <authorList>
            <person name="Zaccaron A.Z."/>
            <person name="Chen L.H."/>
            <person name="Samaras A."/>
            <person name="Stergiopoulos I."/>
        </authorList>
    </citation>
    <scope>NUCLEOTIDE SEQUENCE</scope>
    <source>
        <strain evidence="5">Race5_Kim</strain>
    </source>
</reference>
<proteinExistence type="predicted"/>
<evidence type="ECO:0000313" key="5">
    <source>
        <dbReference type="EMBL" id="UJO12835.1"/>
    </source>
</evidence>
<evidence type="ECO:0000256" key="3">
    <source>
        <dbReference type="SAM" id="MobiDB-lite"/>
    </source>
</evidence>
<dbReference type="RefSeq" id="XP_047757201.1">
    <property type="nucleotide sequence ID" value="XM_047899369.1"/>
</dbReference>
<dbReference type="GO" id="GO:0045944">
    <property type="term" value="P:positive regulation of transcription by RNA polymerase II"/>
    <property type="evidence" value="ECO:0007669"/>
    <property type="project" value="TreeGrafter"/>
</dbReference>
<feature type="region of interest" description="Disordered" evidence="3">
    <location>
        <begin position="55"/>
        <end position="89"/>
    </location>
</feature>
<evidence type="ECO:0000313" key="6">
    <source>
        <dbReference type="Proteomes" id="UP000756132"/>
    </source>
</evidence>
<keyword evidence="6" id="KW-1185">Reference proteome</keyword>
<comment type="subcellular location">
    <subcellularLocation>
        <location evidence="1">Nucleus</location>
    </subcellularLocation>
</comment>
<dbReference type="SMART" id="SM00066">
    <property type="entry name" value="GAL4"/>
    <property type="match status" value="1"/>
</dbReference>
<evidence type="ECO:0000259" key="4">
    <source>
        <dbReference type="PROSITE" id="PS50048"/>
    </source>
</evidence>
<accession>A0A9Q8L8N0</accession>
<sequence>MKRTLKSPKSRGGCQRCKSKHVKCDEAKPACRMCTANGVECPGYVKQIRWSNKHEVYDQPRKRPQTESNSVAQSASSSSSNSQFGVGAMYQTPPEADARTISTAAQASAMPIPSGASNEMGDVPEWPDIDLSGYEDFGFTAPLMEPSFDLAAEGGLTYPFSFPLEDLMPNLATCPDDSPGQASQTLSVLPARIAENEDTKRKLKEQSSRASGSTGLLQTFYRLSQPSKVPGFSDHDLVNYYFNNICTVYSCFDSDLNTFRTLTADLYPKSQTVHLAVQFMSLAHLANWYPYLNALGLGKRSEAWTSLQRDLQALQKRSKEVDVDAVMLSLLLLGPTAAWHQASSLGLQYLLVARNLLQGQLQRNDLVASPHKDFFLSAMMYWEMLTSFVDPVPLAPLSGLKAPDLTLPTRDKPMTPHPWSAVMDDVCFLLAEIGRVLRRQRGPQQSGLPIQRRGHERPSVIDDAWTKTLEGLLLELQLPSPDDIVDYDDPRTPRIDLSKMADAYRYVGLLEIYGAFPALLRETLGLGTIPAALSIITPSREKYPDEVHAWLAAIAIHILDLVKTVAITSAACRLLPMILMCAASQLRLPPVVAAGGSSPGHNEVIDARYVVEARMLVLSRKYAQKPVLQMVDIVKETWERLDSAGGGGERAHWMDVSQEKSWQTIFG</sequence>
<dbReference type="GO" id="GO:0008270">
    <property type="term" value="F:zinc ion binding"/>
    <property type="evidence" value="ECO:0007669"/>
    <property type="project" value="InterPro"/>
</dbReference>
<dbReference type="PANTHER" id="PTHR37534">
    <property type="entry name" value="TRANSCRIPTIONAL ACTIVATOR PROTEIN UGA3"/>
    <property type="match status" value="1"/>
</dbReference>
<dbReference type="GO" id="GO:0000981">
    <property type="term" value="F:DNA-binding transcription factor activity, RNA polymerase II-specific"/>
    <property type="evidence" value="ECO:0007669"/>
    <property type="project" value="InterPro"/>
</dbReference>
<dbReference type="GeneID" id="71980099"/>
<keyword evidence="2" id="KW-0539">Nucleus</keyword>
<dbReference type="AlphaFoldDB" id="A0A9Q8L8N0"/>
<dbReference type="InterPro" id="IPR021858">
    <property type="entry name" value="Fun_TF"/>
</dbReference>
<dbReference type="Proteomes" id="UP000756132">
    <property type="component" value="Chromosome 1"/>
</dbReference>
<dbReference type="InterPro" id="IPR036864">
    <property type="entry name" value="Zn2-C6_fun-type_DNA-bd_sf"/>
</dbReference>
<feature type="compositionally biased region" description="Low complexity" evidence="3">
    <location>
        <begin position="68"/>
        <end position="83"/>
    </location>
</feature>
<dbReference type="OMA" id="CLLWWNL"/>
<dbReference type="PROSITE" id="PS00463">
    <property type="entry name" value="ZN2_CY6_FUNGAL_1"/>
    <property type="match status" value="1"/>
</dbReference>
<dbReference type="EMBL" id="CP090163">
    <property type="protein sequence ID" value="UJO12835.1"/>
    <property type="molecule type" value="Genomic_DNA"/>
</dbReference>
<evidence type="ECO:0000256" key="1">
    <source>
        <dbReference type="ARBA" id="ARBA00004123"/>
    </source>
</evidence>
<dbReference type="KEGG" id="ffu:CLAFUR5_00221"/>
<dbReference type="Pfam" id="PF00172">
    <property type="entry name" value="Zn_clus"/>
    <property type="match status" value="1"/>
</dbReference>
<protein>
    <submittedName>
        <fullName evidence="5">Beauvericin cluster-specific repressor</fullName>
    </submittedName>
</protein>
<dbReference type="PANTHER" id="PTHR37534:SF11">
    <property type="entry name" value="ZN(II)2CYS6 TRANSCRIPTION FACTOR (EUROFUNG)"/>
    <property type="match status" value="1"/>
</dbReference>
<reference evidence="5" key="1">
    <citation type="submission" date="2021-12" db="EMBL/GenBank/DDBJ databases">
        <authorList>
            <person name="Zaccaron A."/>
            <person name="Stergiopoulos I."/>
        </authorList>
    </citation>
    <scope>NUCLEOTIDE SEQUENCE</scope>
    <source>
        <strain evidence="5">Race5_Kim</strain>
    </source>
</reference>
<feature type="compositionally biased region" description="Basic and acidic residues" evidence="3">
    <location>
        <begin position="55"/>
        <end position="65"/>
    </location>
</feature>
<feature type="domain" description="Zn(2)-C6 fungal-type" evidence="4">
    <location>
        <begin position="13"/>
        <end position="41"/>
    </location>
</feature>
<dbReference type="PROSITE" id="PS50048">
    <property type="entry name" value="ZN2_CY6_FUNGAL_2"/>
    <property type="match status" value="1"/>
</dbReference>